<dbReference type="SUPFAM" id="SSF52266">
    <property type="entry name" value="SGNH hydrolase"/>
    <property type="match status" value="1"/>
</dbReference>
<proteinExistence type="predicted"/>
<dbReference type="OrthoDB" id="1652311at2"/>
<protein>
    <submittedName>
        <fullName evidence="4">Lysophospholipase L1-like esterase</fullName>
    </submittedName>
</protein>
<dbReference type="Proteomes" id="UP000002892">
    <property type="component" value="Chromosome"/>
</dbReference>
<dbReference type="EMBL" id="CP003639">
    <property type="protein sequence ID" value="AFM39487.1"/>
    <property type="molecule type" value="Genomic_DNA"/>
</dbReference>
<dbReference type="Pfam" id="PF13472">
    <property type="entry name" value="Lipase_GDSL_2"/>
    <property type="match status" value="1"/>
</dbReference>
<evidence type="ECO:0000256" key="2">
    <source>
        <dbReference type="SAM" id="Phobius"/>
    </source>
</evidence>
<accession>I4D113</accession>
<keyword evidence="5" id="KW-1185">Reference proteome</keyword>
<feature type="domain" description="SGNH hydrolase-type esterase" evidence="3">
    <location>
        <begin position="132"/>
        <end position="249"/>
    </location>
</feature>
<evidence type="ECO:0000313" key="4">
    <source>
        <dbReference type="EMBL" id="AFM39487.1"/>
    </source>
</evidence>
<sequence>MDFSKFKRWPVILGLIICLIAVITVVIFNFTASNKAQASVSATNSAEKSGTAELPKDSATNNSQTDLTQPQSSASQTASSQPQTSNFKEFFKNDAFLGDSISEGLSFYDFLDDSRVIADKGLSITKGIDEADKIIALKPQRVFILIGLNEADDRTASSTLVDEYTKLVEKLKTSLPNSKIYVTSILPVLENLVKNSHLNNAHIKECNAGLIDMANKENVNYVNLASILNDSNKNLYEDDGIHYKSDFYRMWLTYLENLLKN</sequence>
<name>I4D113_DESAJ</name>
<organism evidence="4 5">
    <name type="scientific">Desulfosporosinus acidiphilus (strain DSM 22704 / JCM 16185 / SJ4)</name>
    <dbReference type="NCBI Taxonomy" id="646529"/>
    <lineage>
        <taxon>Bacteria</taxon>
        <taxon>Bacillati</taxon>
        <taxon>Bacillota</taxon>
        <taxon>Clostridia</taxon>
        <taxon>Eubacteriales</taxon>
        <taxon>Desulfitobacteriaceae</taxon>
        <taxon>Desulfosporosinus</taxon>
    </lineage>
</organism>
<dbReference type="RefSeq" id="WP_014825500.1">
    <property type="nucleotide sequence ID" value="NC_018068.1"/>
</dbReference>
<dbReference type="KEGG" id="dai:Desaci_0420"/>
<evidence type="ECO:0000313" key="5">
    <source>
        <dbReference type="Proteomes" id="UP000002892"/>
    </source>
</evidence>
<feature type="compositionally biased region" description="Polar residues" evidence="1">
    <location>
        <begin position="58"/>
        <end position="67"/>
    </location>
</feature>
<dbReference type="InterPro" id="IPR036514">
    <property type="entry name" value="SGNH_hydro_sf"/>
</dbReference>
<dbReference type="HOGENOM" id="CLU_051989_7_0_9"/>
<feature type="region of interest" description="Disordered" evidence="1">
    <location>
        <begin position="41"/>
        <end position="83"/>
    </location>
</feature>
<dbReference type="InterPro" id="IPR013830">
    <property type="entry name" value="SGNH_hydro"/>
</dbReference>
<feature type="compositionally biased region" description="Low complexity" evidence="1">
    <location>
        <begin position="68"/>
        <end position="83"/>
    </location>
</feature>
<feature type="transmembrane region" description="Helical" evidence="2">
    <location>
        <begin position="12"/>
        <end position="32"/>
    </location>
</feature>
<dbReference type="Gene3D" id="3.40.50.1110">
    <property type="entry name" value="SGNH hydrolase"/>
    <property type="match status" value="1"/>
</dbReference>
<gene>
    <name evidence="4" type="ordered locus">Desaci_0420</name>
</gene>
<dbReference type="eggNOG" id="COG2755">
    <property type="taxonomic scope" value="Bacteria"/>
</dbReference>
<dbReference type="AlphaFoldDB" id="I4D113"/>
<reference evidence="4 5" key="1">
    <citation type="journal article" date="2012" name="J. Bacteriol.">
        <title>Complete genome sequences of Desulfosporosinus orientis DSM765T, Desulfosporosinus youngiae DSM17734T, Desulfosporosinus meridiei DSM13257T, and Desulfosporosinus acidiphilus DSM22704T.</title>
        <authorList>
            <person name="Pester M."/>
            <person name="Brambilla E."/>
            <person name="Alazard D."/>
            <person name="Rattei T."/>
            <person name="Weinmaier T."/>
            <person name="Han J."/>
            <person name="Lucas S."/>
            <person name="Lapidus A."/>
            <person name="Cheng J.F."/>
            <person name="Goodwin L."/>
            <person name="Pitluck S."/>
            <person name="Peters L."/>
            <person name="Ovchinnikova G."/>
            <person name="Teshima H."/>
            <person name="Detter J.C."/>
            <person name="Han C.S."/>
            <person name="Tapia R."/>
            <person name="Land M.L."/>
            <person name="Hauser L."/>
            <person name="Kyrpides N.C."/>
            <person name="Ivanova N.N."/>
            <person name="Pagani I."/>
            <person name="Huntmann M."/>
            <person name="Wei C.L."/>
            <person name="Davenport K.W."/>
            <person name="Daligault H."/>
            <person name="Chain P.S."/>
            <person name="Chen A."/>
            <person name="Mavromatis K."/>
            <person name="Markowitz V."/>
            <person name="Szeto E."/>
            <person name="Mikhailova N."/>
            <person name="Pati A."/>
            <person name="Wagner M."/>
            <person name="Woyke T."/>
            <person name="Ollivier B."/>
            <person name="Klenk H.P."/>
            <person name="Spring S."/>
            <person name="Loy A."/>
        </authorList>
    </citation>
    <scope>NUCLEOTIDE SEQUENCE [LARGE SCALE GENOMIC DNA]</scope>
    <source>
        <strain evidence="5">DSM 22704 / JCM 16185 / SJ4</strain>
    </source>
</reference>
<evidence type="ECO:0000259" key="3">
    <source>
        <dbReference type="Pfam" id="PF13472"/>
    </source>
</evidence>
<keyword evidence="2" id="KW-0812">Transmembrane</keyword>
<evidence type="ECO:0000256" key="1">
    <source>
        <dbReference type="SAM" id="MobiDB-lite"/>
    </source>
</evidence>
<dbReference type="STRING" id="646529.Desaci_0420"/>
<keyword evidence="2" id="KW-1133">Transmembrane helix</keyword>
<keyword evidence="2" id="KW-0472">Membrane</keyword>